<proteinExistence type="inferred from homology"/>
<accession>A0ABZ3H3J0</accession>
<dbReference type="Pfam" id="PF13483">
    <property type="entry name" value="Lactamase_B_3"/>
    <property type="match status" value="1"/>
</dbReference>
<dbReference type="SUPFAM" id="SSF56281">
    <property type="entry name" value="Metallo-hydrolase/oxidoreductase"/>
    <property type="match status" value="1"/>
</dbReference>
<dbReference type="GO" id="GO:0016787">
    <property type="term" value="F:hydrolase activity"/>
    <property type="evidence" value="ECO:0007669"/>
    <property type="project" value="UniProtKB-KW"/>
</dbReference>
<dbReference type="InterPro" id="IPR036866">
    <property type="entry name" value="RibonucZ/Hydroxyglut_hydro"/>
</dbReference>
<evidence type="ECO:0000313" key="4">
    <source>
        <dbReference type="EMBL" id="XAT63864.1"/>
    </source>
</evidence>
<dbReference type="HAMAP" id="MF_00457">
    <property type="entry name" value="UPF0173"/>
    <property type="match status" value="1"/>
</dbReference>
<protein>
    <recommendedName>
        <fullName evidence="2">UPF0173 metal-dependent hydrolase LPQ35_00420</fullName>
    </recommendedName>
</protein>
<evidence type="ECO:0000256" key="1">
    <source>
        <dbReference type="ARBA" id="ARBA00022801"/>
    </source>
</evidence>
<sequence length="230" mass="24934">MLLKVTWYGHACFMLEGSKKVLIDPFLTGNPLAPVKPNEVTADVILVTHGHGDHLGDAVEIARNNDCPVVGIHELSRILSAKGVEAVGMNIGGTAKLSGIAATMVKAFHSADVEEDGELIPAGDPAGFVVEMDGQKVYHCGDTDVFMDMQLIGELYEPEVMLVPIGGWYTMGIREAVKAVELVRPRYAIPMHYNTFPVIETNPEEFKKAVEGRVEGVSVVVLKPGESFEF</sequence>
<dbReference type="PANTHER" id="PTHR43546:SF3">
    <property type="entry name" value="UPF0173 METAL-DEPENDENT HYDROLASE MJ1163"/>
    <property type="match status" value="1"/>
</dbReference>
<dbReference type="InterPro" id="IPR001279">
    <property type="entry name" value="Metallo-B-lactamas"/>
</dbReference>
<dbReference type="Gene3D" id="3.60.15.10">
    <property type="entry name" value="Ribonuclease Z/Hydroxyacylglutathione hydrolase-like"/>
    <property type="match status" value="1"/>
</dbReference>
<gene>
    <name evidence="4" type="ORF">LPQ35_00420</name>
</gene>
<dbReference type="SMART" id="SM00849">
    <property type="entry name" value="Lactamase_B"/>
    <property type="match status" value="1"/>
</dbReference>
<evidence type="ECO:0000256" key="2">
    <source>
        <dbReference type="HAMAP-Rule" id="MF_00457"/>
    </source>
</evidence>
<name>A0ABZ3H3J0_GEOAI</name>
<evidence type="ECO:0000313" key="5">
    <source>
        <dbReference type="Proteomes" id="UP001492541"/>
    </source>
</evidence>
<dbReference type="InterPro" id="IPR022877">
    <property type="entry name" value="UPF0173"/>
</dbReference>
<keyword evidence="5" id="KW-1185">Reference proteome</keyword>
<dbReference type="NCBIfam" id="NF001911">
    <property type="entry name" value="PRK00685.1"/>
    <property type="match status" value="1"/>
</dbReference>
<comment type="similarity">
    <text evidence="2">Belongs to the UPF0173 family.</text>
</comment>
<organism evidence="4 5">
    <name type="scientific">Geoglobus acetivorans</name>
    <dbReference type="NCBI Taxonomy" id="565033"/>
    <lineage>
        <taxon>Archaea</taxon>
        <taxon>Methanobacteriati</taxon>
        <taxon>Methanobacteriota</taxon>
        <taxon>Archaeoglobi</taxon>
        <taxon>Archaeoglobales</taxon>
        <taxon>Archaeoglobaceae</taxon>
        <taxon>Geoglobus</taxon>
    </lineage>
</organism>
<feature type="domain" description="Metallo-beta-lactamase" evidence="3">
    <location>
        <begin position="9"/>
        <end position="192"/>
    </location>
</feature>
<dbReference type="InterPro" id="IPR050114">
    <property type="entry name" value="UPF0173_UPF0282_UlaG_hydrolase"/>
</dbReference>
<keyword evidence="1 2" id="KW-0378">Hydrolase</keyword>
<dbReference type="Proteomes" id="UP001492541">
    <property type="component" value="Chromosome"/>
</dbReference>
<dbReference type="EMBL" id="CP087714">
    <property type="protein sequence ID" value="XAT63864.1"/>
    <property type="molecule type" value="Genomic_DNA"/>
</dbReference>
<evidence type="ECO:0000259" key="3">
    <source>
        <dbReference type="SMART" id="SM00849"/>
    </source>
</evidence>
<reference evidence="4 5" key="1">
    <citation type="submission" date="2021-11" db="EMBL/GenBank/DDBJ databases">
        <title>Whole genome of Geoglobus acetivorans.</title>
        <authorList>
            <person name="Liu D."/>
        </authorList>
    </citation>
    <scope>NUCLEOTIDE SEQUENCE [LARGE SCALE GENOMIC DNA]</scope>
    <source>
        <strain evidence="4 5">SBH6</strain>
    </source>
</reference>
<dbReference type="PANTHER" id="PTHR43546">
    <property type="entry name" value="UPF0173 METAL-DEPENDENT HYDROLASE MJ1163-RELATED"/>
    <property type="match status" value="1"/>
</dbReference>